<dbReference type="EMBL" id="HBUF01539668">
    <property type="protein sequence ID" value="CAG6754597.1"/>
    <property type="molecule type" value="Transcribed_RNA"/>
</dbReference>
<evidence type="ECO:0000256" key="4">
    <source>
        <dbReference type="SAM" id="MobiDB-lite"/>
    </source>
</evidence>
<feature type="compositionally biased region" description="Polar residues" evidence="4">
    <location>
        <begin position="503"/>
        <end position="517"/>
    </location>
</feature>
<feature type="region of interest" description="Disordered" evidence="4">
    <location>
        <begin position="359"/>
        <end position="441"/>
    </location>
</feature>
<dbReference type="Pfam" id="PF09596">
    <property type="entry name" value="MamL-1"/>
    <property type="match status" value="1"/>
</dbReference>
<dbReference type="GO" id="GO:0003713">
    <property type="term" value="F:transcription coactivator activity"/>
    <property type="evidence" value="ECO:0007669"/>
    <property type="project" value="InterPro"/>
</dbReference>
<dbReference type="InterPro" id="IPR046370">
    <property type="entry name" value="MAML_N_sf"/>
</dbReference>
<feature type="compositionally biased region" description="Pro residues" evidence="4">
    <location>
        <begin position="866"/>
        <end position="877"/>
    </location>
</feature>
<feature type="compositionally biased region" description="Polar residues" evidence="4">
    <location>
        <begin position="179"/>
        <end position="189"/>
    </location>
</feature>
<dbReference type="Gene3D" id="6.10.250.970">
    <property type="match status" value="1"/>
</dbReference>
<feature type="region of interest" description="Disordered" evidence="4">
    <location>
        <begin position="865"/>
        <end position="904"/>
    </location>
</feature>
<feature type="compositionally biased region" description="Low complexity" evidence="4">
    <location>
        <begin position="361"/>
        <end position="375"/>
    </location>
</feature>
<dbReference type="GO" id="GO:0016607">
    <property type="term" value="C:nuclear speck"/>
    <property type="evidence" value="ECO:0007669"/>
    <property type="project" value="InterPro"/>
</dbReference>
<comment type="subcellular location">
    <subcellularLocation>
        <location evidence="1">Nucleus</location>
    </subcellularLocation>
</comment>
<accession>A0A8D8ZYX7</accession>
<dbReference type="EMBL" id="HBUF01539667">
    <property type="protein sequence ID" value="CAG6754596.1"/>
    <property type="molecule type" value="Transcribed_RNA"/>
</dbReference>
<feature type="region of interest" description="Disordered" evidence="4">
    <location>
        <begin position="157"/>
        <end position="189"/>
    </location>
</feature>
<protein>
    <submittedName>
        <fullName evidence="6">Neurogenic protein mastermind</fullName>
    </submittedName>
</protein>
<dbReference type="GO" id="GO:0007219">
    <property type="term" value="P:Notch signaling pathway"/>
    <property type="evidence" value="ECO:0007669"/>
    <property type="project" value="InterPro"/>
</dbReference>
<evidence type="ECO:0000313" key="6">
    <source>
        <dbReference type="EMBL" id="CAG6754597.1"/>
    </source>
</evidence>
<proteinExistence type="inferred from homology"/>
<feature type="compositionally biased region" description="Polar residues" evidence="4">
    <location>
        <begin position="75"/>
        <end position="86"/>
    </location>
</feature>
<feature type="region of interest" description="Disordered" evidence="4">
    <location>
        <begin position="60"/>
        <end position="124"/>
    </location>
</feature>
<keyword evidence="3" id="KW-0539">Nucleus</keyword>
<feature type="region of interest" description="Disordered" evidence="4">
    <location>
        <begin position="708"/>
        <end position="731"/>
    </location>
</feature>
<feature type="region of interest" description="Disordered" evidence="4">
    <location>
        <begin position="286"/>
        <end position="323"/>
    </location>
</feature>
<feature type="compositionally biased region" description="Low complexity" evidence="4">
    <location>
        <begin position="608"/>
        <end position="620"/>
    </location>
</feature>
<feature type="domain" description="Neurogenic mastermind-like N-terminal" evidence="5">
    <location>
        <begin position="7"/>
        <end position="66"/>
    </location>
</feature>
<feature type="compositionally biased region" description="Polar residues" evidence="4">
    <location>
        <begin position="302"/>
        <end position="320"/>
    </location>
</feature>
<feature type="compositionally biased region" description="Polar residues" evidence="4">
    <location>
        <begin position="643"/>
        <end position="653"/>
    </location>
</feature>
<sequence length="942" mass="102732">MQEALPPKRQAVVDRLRRRIESYRRHQTASEPRYNQSFNGLVERDIQETLLLKQKYLESKAKRTKKPEKKLPPQLDTSQGLHNNSLPKFGTKRHSEDVDGDAFNDPPPTKTVPPPPPPTSQADGPRFSVEIVQQLEFVGSTSNCCTINTNVTVNTSIKSDTTSSSSSSSRKGNVPPDTGQGQTNNCHVGTNHNHLHLVECKQEPDNPEFVDLETCAAALEKDGASLGGLGGLGEFLGDETNGINDAAFKDLISEITDFHPEFMKDFNFDEKPSSKHVTNNNNIHSNHNHTMPPHHFKEEPNNDQQQNCKNGSMSHQQQQYPAFPKSELSPAAQTLKHMAQQHQHKTQQMGINFNPIKQEVFSPNSFNGTNNSNGSVPSPLPNKQSPGPGPGQRPTMNQTPPAGFKQQYSPASPSPSYHHKPGHSPRPPSCPSSQAGSNPGSLIVNQAQSMHISSGQAQNIQVSMAQNVSTDMKPNMISVAAQQGMYYSSPTPSTPSPAVSDPGSCSMSQSQSVNFSHQQGQQPGPGGMRHRTPGPQHQGPSPSPVRHPGGVGGVDPKLLHQQQQHSMMRSQLLQQQQQQQNGHSHHYNNQPGIHGNQYVAPSNGGGHAHSNSNSSVAPSNARRKNVISCVTVNDSDTEDQRSPLKQQQHQAQVAYYNQHQQQMQASLQHIVPPTPAMSPPQYKQELYAPLQTQAPPQQVYSTPAIIKHEHPPTQQPSAPQPPQHYSQKKRLLAKAQQEYIVPKQEPQCGPETPSLASHYHSAPSSQQICHGGASCNYTPGGGQEPHIVYPEKRISKRSMGGGSSSGNGADKGWAPQAPASIHHIYSAPHLSPQPRLSPPHHYAPDLYRQHRGQTVYVTSQQAATFLPPPPPQVPAPPFSTGRALPPPAHHASRTSLLPPHPPSHPLPAHIQFPQASYGYLSPAAAGPKPHHYHQAPGLWFTE</sequence>
<dbReference type="InterPro" id="IPR019082">
    <property type="entry name" value="Mastermind-like_N"/>
</dbReference>
<evidence type="ECO:0000259" key="5">
    <source>
        <dbReference type="SMART" id="SM01275"/>
    </source>
</evidence>
<feature type="compositionally biased region" description="Pro residues" evidence="4">
    <location>
        <begin position="105"/>
        <end position="119"/>
    </location>
</feature>
<feature type="compositionally biased region" description="Low complexity" evidence="4">
    <location>
        <begin position="405"/>
        <end position="416"/>
    </location>
</feature>
<reference evidence="6" key="1">
    <citation type="submission" date="2021-05" db="EMBL/GenBank/DDBJ databases">
        <authorList>
            <person name="Alioto T."/>
            <person name="Alioto T."/>
            <person name="Gomez Garrido J."/>
        </authorList>
    </citation>
    <scope>NUCLEOTIDE SEQUENCE</scope>
</reference>
<dbReference type="SMART" id="SM01275">
    <property type="entry name" value="MamL-1"/>
    <property type="match status" value="1"/>
</dbReference>
<dbReference type="GO" id="GO:0045944">
    <property type="term" value="P:positive regulation of transcription by RNA polymerase II"/>
    <property type="evidence" value="ECO:0007669"/>
    <property type="project" value="InterPro"/>
</dbReference>
<comment type="similarity">
    <text evidence="2">Belongs to the mastermind family.</text>
</comment>
<organism evidence="6">
    <name type="scientific">Cacopsylla melanoneura</name>
    <dbReference type="NCBI Taxonomy" id="428564"/>
    <lineage>
        <taxon>Eukaryota</taxon>
        <taxon>Metazoa</taxon>
        <taxon>Ecdysozoa</taxon>
        <taxon>Arthropoda</taxon>
        <taxon>Hexapoda</taxon>
        <taxon>Insecta</taxon>
        <taxon>Pterygota</taxon>
        <taxon>Neoptera</taxon>
        <taxon>Paraneoptera</taxon>
        <taxon>Hemiptera</taxon>
        <taxon>Sternorrhyncha</taxon>
        <taxon>Psylloidea</taxon>
        <taxon>Psyllidae</taxon>
        <taxon>Psyllinae</taxon>
        <taxon>Cacopsylla</taxon>
    </lineage>
</organism>
<evidence type="ECO:0000256" key="2">
    <source>
        <dbReference type="ARBA" id="ARBA00008081"/>
    </source>
</evidence>
<name>A0A8D8ZYX7_9HEMI</name>
<feature type="compositionally biased region" description="Polar residues" evidence="4">
    <location>
        <begin position="431"/>
        <end position="441"/>
    </location>
</feature>
<feature type="region of interest" description="Disordered" evidence="4">
    <location>
        <begin position="634"/>
        <end position="653"/>
    </location>
</feature>
<evidence type="ECO:0000256" key="3">
    <source>
        <dbReference type="ARBA" id="ARBA00023242"/>
    </source>
</evidence>
<feature type="region of interest" description="Disordered" evidence="4">
    <location>
        <begin position="488"/>
        <end position="622"/>
    </location>
</feature>
<feature type="compositionally biased region" description="Low complexity" evidence="4">
    <location>
        <begin position="157"/>
        <end position="169"/>
    </location>
</feature>
<feature type="region of interest" description="Disordered" evidence="4">
    <location>
        <begin position="744"/>
        <end position="768"/>
    </location>
</feature>
<dbReference type="AlphaFoldDB" id="A0A8D8ZYX7"/>
<feature type="compositionally biased region" description="Low complexity" evidence="4">
    <location>
        <begin position="559"/>
        <end position="580"/>
    </location>
</feature>
<evidence type="ECO:0000256" key="1">
    <source>
        <dbReference type="ARBA" id="ARBA00004123"/>
    </source>
</evidence>
<feature type="region of interest" description="Disordered" evidence="4">
    <location>
        <begin position="796"/>
        <end position="815"/>
    </location>
</feature>